<keyword evidence="8" id="KW-0472">Membrane</keyword>
<evidence type="ECO:0000256" key="6">
    <source>
        <dbReference type="ARBA" id="ARBA00022840"/>
    </source>
</evidence>
<dbReference type="GO" id="GO:0016887">
    <property type="term" value="F:ATP hydrolysis activity"/>
    <property type="evidence" value="ECO:0007669"/>
    <property type="project" value="InterPro"/>
</dbReference>
<dbReference type="FunFam" id="3.40.50.300:FF:000224">
    <property type="entry name" value="Energy-coupling factor transporter ATP-binding protein EcfA"/>
    <property type="match status" value="1"/>
</dbReference>
<dbReference type="GO" id="GO:0042626">
    <property type="term" value="F:ATPase-coupled transmembrane transporter activity"/>
    <property type="evidence" value="ECO:0007669"/>
    <property type="project" value="TreeGrafter"/>
</dbReference>
<dbReference type="SMART" id="SM00382">
    <property type="entry name" value="AAA"/>
    <property type="match status" value="2"/>
</dbReference>
<keyword evidence="7" id="KW-1278">Translocase</keyword>
<keyword evidence="4" id="KW-1003">Cell membrane</keyword>
<proteinExistence type="inferred from homology"/>
<feature type="domain" description="ABC transporter" evidence="10">
    <location>
        <begin position="255"/>
        <end position="455"/>
    </location>
</feature>
<evidence type="ECO:0000256" key="5">
    <source>
        <dbReference type="ARBA" id="ARBA00022741"/>
    </source>
</evidence>
<keyword evidence="13" id="KW-1185">Reference proteome</keyword>
<evidence type="ECO:0000256" key="3">
    <source>
        <dbReference type="ARBA" id="ARBA00022448"/>
    </source>
</evidence>
<dbReference type="InterPro" id="IPR003439">
    <property type="entry name" value="ABC_transporter-like_ATP-bd"/>
</dbReference>
<dbReference type="GeneID" id="58978485"/>
<evidence type="ECO:0000256" key="4">
    <source>
        <dbReference type="ARBA" id="ARBA00022475"/>
    </source>
</evidence>
<dbReference type="InterPro" id="IPR027417">
    <property type="entry name" value="P-loop_NTPase"/>
</dbReference>
<evidence type="ECO:0000256" key="9">
    <source>
        <dbReference type="ARBA" id="ARBA00025157"/>
    </source>
</evidence>
<keyword evidence="3" id="KW-0813">Transport</keyword>
<evidence type="ECO:0000256" key="7">
    <source>
        <dbReference type="ARBA" id="ARBA00022967"/>
    </source>
</evidence>
<comment type="similarity">
    <text evidence="2">Belongs to the ABC transporter superfamily.</text>
</comment>
<dbReference type="Pfam" id="PF00005">
    <property type="entry name" value="ABC_tran"/>
    <property type="match status" value="2"/>
</dbReference>
<evidence type="ECO:0000256" key="8">
    <source>
        <dbReference type="ARBA" id="ARBA00023136"/>
    </source>
</evidence>
<dbReference type="PANTHER" id="PTHR43553">
    <property type="entry name" value="HEAVY METAL TRANSPORTER"/>
    <property type="match status" value="1"/>
</dbReference>
<dbReference type="AlphaFoldDB" id="A0A9E7RUX1"/>
<keyword evidence="6 12" id="KW-0067">ATP-binding</keyword>
<dbReference type="SUPFAM" id="SSF52540">
    <property type="entry name" value="P-loop containing nucleoside triphosphate hydrolases"/>
    <property type="match status" value="2"/>
</dbReference>
<organism evidence="12">
    <name type="scientific">Methanothermobacter wolfeii</name>
    <name type="common">Methanobacterium wolfei</name>
    <dbReference type="NCBI Taxonomy" id="145261"/>
    <lineage>
        <taxon>Archaea</taxon>
        <taxon>Methanobacteriati</taxon>
        <taxon>Methanobacteriota</taxon>
        <taxon>Methanomada group</taxon>
        <taxon>Methanobacteria</taxon>
        <taxon>Methanobacteriales</taxon>
        <taxon>Methanobacteriaceae</taxon>
        <taxon>Methanothermobacter</taxon>
    </lineage>
</organism>
<comment type="subcellular location">
    <subcellularLocation>
        <location evidence="1">Cell membrane</location>
        <topology evidence="1">Peripheral membrane protein</topology>
    </subcellularLocation>
</comment>
<evidence type="ECO:0000313" key="13">
    <source>
        <dbReference type="Proteomes" id="UP001369247"/>
    </source>
</evidence>
<name>A0A9E7RUX1_METWO</name>
<dbReference type="InterPro" id="IPR015856">
    <property type="entry name" value="ABC_transpr_CbiO/EcfA_su"/>
</dbReference>
<reference evidence="11 13" key="2">
    <citation type="submission" date="2023-12" db="EMBL/GenBank/DDBJ databases">
        <title>Phenotypic and Genomic Characterization of Methanothermobacter wolfeii Strain BSEL, a CO2-Capturing Archaeon with Minimal Nutrient Requirements.</title>
        <authorList>
            <person name="Ale Enriquez F."/>
            <person name="Ahring B.K."/>
        </authorList>
    </citation>
    <scope>NUCLEOTIDE SEQUENCE [LARGE SCALE GENOMIC DNA]</scope>
    <source>
        <strain evidence="11 13">BSEL-1</strain>
    </source>
</reference>
<dbReference type="RefSeq" id="WP_238338011.1">
    <property type="nucleotide sequence ID" value="NZ_CP104550.1"/>
</dbReference>
<dbReference type="PROSITE" id="PS00211">
    <property type="entry name" value="ABC_TRANSPORTER_1"/>
    <property type="match status" value="1"/>
</dbReference>
<evidence type="ECO:0000259" key="10">
    <source>
        <dbReference type="PROSITE" id="PS50893"/>
    </source>
</evidence>
<comment type="function">
    <text evidence="9">Probably part of an ABC transporter complex. Responsible for energy coupling to the transport system.</text>
</comment>
<evidence type="ECO:0000256" key="1">
    <source>
        <dbReference type="ARBA" id="ARBA00004202"/>
    </source>
</evidence>
<dbReference type="GO" id="GO:0043190">
    <property type="term" value="C:ATP-binding cassette (ABC) transporter complex"/>
    <property type="evidence" value="ECO:0007669"/>
    <property type="project" value="TreeGrafter"/>
</dbReference>
<dbReference type="Proteomes" id="UP001065373">
    <property type="component" value="Chromosome"/>
</dbReference>
<evidence type="ECO:0000313" key="11">
    <source>
        <dbReference type="EMBL" id="MEJ8542446.1"/>
    </source>
</evidence>
<evidence type="ECO:0000256" key="2">
    <source>
        <dbReference type="ARBA" id="ARBA00005417"/>
    </source>
</evidence>
<dbReference type="PANTHER" id="PTHR43553:SF27">
    <property type="entry name" value="ENERGY-COUPLING FACTOR TRANSPORTER ATP-BINDING PROTEIN ECFA2"/>
    <property type="match status" value="1"/>
</dbReference>
<sequence>MVSVEDVRYSYPHQRERALDSVNLKVKAGESLFVTGRSGSGKSTLAAAITGIIPNITRGNFQGRVTVNGKDTRSTPIRELAAEVGYVFQNPESQFFTLKVDQEVSLGPENLGLDDVDERVEEALRMVGLEDKRHESVFNLSAGEKQRVAIASQLSMSPEVIVMDEPTANLDPQATEDFFRVLENLTGRTLILIDHRTFRVPEVFDRVAVMEEGRIIHEGDADELMDRDFRERYGLRSPERKFSLNKRNRKGRTLLRTSGLSRSYGDGFRLEDINLELDGGTVLGVTGPNGSGKTTLARLIAGLLKPHRGRVEVRGSVGLVMQDPDHQLFMDTVEREITFGVEDYNPGDVEDVLRTMNLHRHIHRHPHSLSGGEKQRTLISVFLYRKPDVIIMDEPTTGMDLDNMKRLASWIERLREMGVAVMIITHDHEFLSMVADDIMVLRNGRQVNKDKGDLV</sequence>
<protein>
    <submittedName>
        <fullName evidence="12">ATP-binding cassette domain-containing protein</fullName>
    </submittedName>
</protein>
<dbReference type="EMBL" id="JAXUHJ010000008">
    <property type="protein sequence ID" value="MEJ8542446.1"/>
    <property type="molecule type" value="Genomic_DNA"/>
</dbReference>
<reference evidence="12" key="1">
    <citation type="submission" date="2022-09" db="EMBL/GenBank/DDBJ databases">
        <title>Characterization of three MwoI isoschizomers from sequenced genome and metagenomes.</title>
        <authorList>
            <person name="Fomenkov A."/>
            <person name="Xu S.Y."/>
            <person name="Roberts R.J."/>
        </authorList>
    </citation>
    <scope>NUCLEOTIDE SEQUENCE</scope>
    <source>
        <strain evidence="12">DSM 2970</strain>
    </source>
</reference>
<dbReference type="EMBL" id="CP104550">
    <property type="protein sequence ID" value="UXH32613.1"/>
    <property type="molecule type" value="Genomic_DNA"/>
</dbReference>
<dbReference type="Gene3D" id="3.40.50.300">
    <property type="entry name" value="P-loop containing nucleotide triphosphate hydrolases"/>
    <property type="match status" value="2"/>
</dbReference>
<dbReference type="CDD" id="cd03225">
    <property type="entry name" value="ABC_cobalt_CbiO_domain1"/>
    <property type="match status" value="1"/>
</dbReference>
<dbReference type="PROSITE" id="PS50893">
    <property type="entry name" value="ABC_TRANSPORTER_2"/>
    <property type="match status" value="2"/>
</dbReference>
<gene>
    <name evidence="12" type="ORF">N5910_04345</name>
    <name evidence="11" type="ORF">U2150_02930</name>
</gene>
<dbReference type="InterPro" id="IPR003593">
    <property type="entry name" value="AAA+_ATPase"/>
</dbReference>
<accession>A0A9E7RUX1</accession>
<dbReference type="InterPro" id="IPR050095">
    <property type="entry name" value="ECF_ABC_transporter_ATP-bd"/>
</dbReference>
<dbReference type="Proteomes" id="UP001369247">
    <property type="component" value="Unassembled WGS sequence"/>
</dbReference>
<dbReference type="InterPro" id="IPR017871">
    <property type="entry name" value="ABC_transporter-like_CS"/>
</dbReference>
<feature type="domain" description="ABC transporter" evidence="10">
    <location>
        <begin position="2"/>
        <end position="237"/>
    </location>
</feature>
<dbReference type="GO" id="GO:0005524">
    <property type="term" value="F:ATP binding"/>
    <property type="evidence" value="ECO:0007669"/>
    <property type="project" value="UniProtKB-KW"/>
</dbReference>
<keyword evidence="5" id="KW-0547">Nucleotide-binding</keyword>
<evidence type="ECO:0000313" key="12">
    <source>
        <dbReference type="EMBL" id="UXH32613.1"/>
    </source>
</evidence>